<feature type="domain" description="DUF7869" evidence="2">
    <location>
        <begin position="375"/>
        <end position="504"/>
    </location>
</feature>
<name>A0A9P1D1F3_9DINO</name>
<gene>
    <name evidence="3" type="ORF">C1SCF055_LOCUS27233</name>
</gene>
<evidence type="ECO:0000313" key="3">
    <source>
        <dbReference type="EMBL" id="CAI4001161.1"/>
    </source>
</evidence>
<proteinExistence type="predicted"/>
<evidence type="ECO:0000259" key="2">
    <source>
        <dbReference type="Pfam" id="PF25273"/>
    </source>
</evidence>
<dbReference type="OrthoDB" id="6771640at2759"/>
<feature type="region of interest" description="Disordered" evidence="1">
    <location>
        <begin position="203"/>
        <end position="253"/>
    </location>
</feature>
<reference evidence="3" key="1">
    <citation type="submission" date="2022-10" db="EMBL/GenBank/DDBJ databases">
        <authorList>
            <person name="Chen Y."/>
            <person name="Dougan E. K."/>
            <person name="Chan C."/>
            <person name="Rhodes N."/>
            <person name="Thang M."/>
        </authorList>
    </citation>
    <scope>NUCLEOTIDE SEQUENCE</scope>
</reference>
<evidence type="ECO:0000313" key="4">
    <source>
        <dbReference type="EMBL" id="CAL4788473.1"/>
    </source>
</evidence>
<dbReference type="EMBL" id="CAMXCT020002892">
    <property type="protein sequence ID" value="CAL1154536.1"/>
    <property type="molecule type" value="Genomic_DNA"/>
</dbReference>
<dbReference type="EMBL" id="CAMXCT010002892">
    <property type="protein sequence ID" value="CAI4001161.1"/>
    <property type="molecule type" value="Genomic_DNA"/>
</dbReference>
<dbReference type="PANTHER" id="PTHR33153">
    <property type="entry name" value="MYND-TYPE DOMAIN-CONTAINING PROTEIN"/>
    <property type="match status" value="1"/>
</dbReference>
<dbReference type="AlphaFoldDB" id="A0A9P1D1F3"/>
<evidence type="ECO:0000256" key="1">
    <source>
        <dbReference type="SAM" id="MobiDB-lite"/>
    </source>
</evidence>
<dbReference type="PANTHER" id="PTHR33153:SF3">
    <property type="entry name" value="TRAFFICKING PROTEIN PARTICLE COMPLEX SUBUNIT 11 DOMAIN-CONTAINING PROTEIN"/>
    <property type="match status" value="1"/>
</dbReference>
<accession>A0A9P1D1F3</accession>
<comment type="caution">
    <text evidence="3">The sequence shown here is derived from an EMBL/GenBank/DDBJ whole genome shotgun (WGS) entry which is preliminary data.</text>
</comment>
<dbReference type="Proteomes" id="UP001152797">
    <property type="component" value="Unassembled WGS sequence"/>
</dbReference>
<dbReference type="Pfam" id="PF25273">
    <property type="entry name" value="DUF7869"/>
    <property type="match status" value="1"/>
</dbReference>
<evidence type="ECO:0000313" key="5">
    <source>
        <dbReference type="Proteomes" id="UP001152797"/>
    </source>
</evidence>
<dbReference type="InterPro" id="IPR057191">
    <property type="entry name" value="DUF7869"/>
</dbReference>
<dbReference type="EMBL" id="CAMXCT030002892">
    <property type="protein sequence ID" value="CAL4788473.1"/>
    <property type="molecule type" value="Genomic_DNA"/>
</dbReference>
<sequence>MALPAVEDLSGSENEFCGVSESEAGSDASQLPLVGVGKRKRPALDDEISVRRLLGRQCLCSKWNCFQKFSREEDFQKLLAFRKQWANLHKLDQDKVVFEILRERCGRQGDPWELLDTTVCLKAWKVLRGIGSRRFSRMKSAIQQGKTSPPVDLRYLKKPKSLDQSQRASVVSFLGHLYNSVAETLPDFRDDIENADVEVQVVGLKPPEDDSERDPYGDFIQQEQDPSTKLSEKPSLQRPAKAKQSKERKMRGSIEMNVARKPEAAGKEVWLQDFAFLKFRPNRSHPECGVCVKMKLWIKQLGDHLNARKAQLEAYHKHLHHQYLDRMSYWESRGSSRGHGKSIVAIIDGMDQAKFAYPRHLSLKSKEFQRLMRPRAHVIGALVHGYMIGFGVTEPNLPKDSSTHVEMVAHLLTKLAEQGVCLREVSFTLQCDNTARECKNSIMMAFLASCVSKGILREATLSSLRTGHSHEDVDQVFGRLAAFMVPHTAQSPRDFVDIIQAFLQQADFPFEPPAHRRAFKIDQTRDWSIDFDLINSFVAPLSLLARVYGVGLKFDLRGSLLRSQGKPSCKRLFLSI</sequence>
<protein>
    <recommendedName>
        <fullName evidence="2">DUF7869 domain-containing protein</fullName>
    </recommendedName>
</protein>
<organism evidence="3">
    <name type="scientific">Cladocopium goreaui</name>
    <dbReference type="NCBI Taxonomy" id="2562237"/>
    <lineage>
        <taxon>Eukaryota</taxon>
        <taxon>Sar</taxon>
        <taxon>Alveolata</taxon>
        <taxon>Dinophyceae</taxon>
        <taxon>Suessiales</taxon>
        <taxon>Symbiodiniaceae</taxon>
        <taxon>Cladocopium</taxon>
    </lineage>
</organism>
<feature type="compositionally biased region" description="Basic and acidic residues" evidence="1">
    <location>
        <begin position="244"/>
        <end position="253"/>
    </location>
</feature>
<reference evidence="4 5" key="2">
    <citation type="submission" date="2024-05" db="EMBL/GenBank/DDBJ databases">
        <authorList>
            <person name="Chen Y."/>
            <person name="Shah S."/>
            <person name="Dougan E. K."/>
            <person name="Thang M."/>
            <person name="Chan C."/>
        </authorList>
    </citation>
    <scope>NUCLEOTIDE SEQUENCE [LARGE SCALE GENOMIC DNA]</scope>
</reference>
<keyword evidence="5" id="KW-1185">Reference proteome</keyword>